<evidence type="ECO:0000256" key="8">
    <source>
        <dbReference type="HAMAP-Rule" id="MF_00509"/>
    </source>
</evidence>
<comment type="subunit">
    <text evidence="8">Interacts with FtsZ via their C-terminal domains.</text>
</comment>
<evidence type="ECO:0000256" key="2">
    <source>
        <dbReference type="ARBA" id="ARBA00022519"/>
    </source>
</evidence>
<dbReference type="EMBL" id="SNVX01000002">
    <property type="protein sequence ID" value="TDN60686.1"/>
    <property type="molecule type" value="Genomic_DNA"/>
</dbReference>
<name>A0A4V3BPX4_SCAGO</name>
<dbReference type="GO" id="GO:0043093">
    <property type="term" value="P:FtsZ-dependent cytokinesis"/>
    <property type="evidence" value="ECO:0007669"/>
    <property type="project" value="UniProtKB-UniRule"/>
</dbReference>
<dbReference type="GO" id="GO:0032153">
    <property type="term" value="C:cell division site"/>
    <property type="evidence" value="ECO:0007669"/>
    <property type="project" value="UniProtKB-UniRule"/>
</dbReference>
<reference evidence="12 13" key="1">
    <citation type="submission" date="2019-03" db="EMBL/GenBank/DDBJ databases">
        <title>Genomic analyses of the natural microbiome of Caenorhabditis elegans.</title>
        <authorList>
            <person name="Samuel B."/>
        </authorList>
    </citation>
    <scope>NUCLEOTIDE SEQUENCE [LARGE SCALE GENOMIC DNA]</scope>
    <source>
        <strain evidence="12 13">BIGb0156</strain>
    </source>
</reference>
<protein>
    <recommendedName>
        <fullName evidence="8 9">Cell division protein ZipA</fullName>
    </recommendedName>
</protein>
<comment type="subcellular location">
    <subcellularLocation>
        <location evidence="8">Cell inner membrane</location>
        <topology evidence="8">Single-pass type I membrane protein</topology>
    </subcellularLocation>
    <text evidence="8">Localizes to the Z ring in an FtsZ-dependent manner.</text>
</comment>
<feature type="compositionally biased region" description="Low complexity" evidence="10">
    <location>
        <begin position="122"/>
        <end position="146"/>
    </location>
</feature>
<feature type="compositionally biased region" description="Low complexity" evidence="10">
    <location>
        <begin position="154"/>
        <end position="190"/>
    </location>
</feature>
<dbReference type="SMART" id="SM00771">
    <property type="entry name" value="ZipA_C"/>
    <property type="match status" value="1"/>
</dbReference>
<dbReference type="GO" id="GO:0000917">
    <property type="term" value="P:division septum assembly"/>
    <property type="evidence" value="ECO:0007669"/>
    <property type="project" value="TreeGrafter"/>
</dbReference>
<evidence type="ECO:0000256" key="7">
    <source>
        <dbReference type="ARBA" id="ARBA00023306"/>
    </source>
</evidence>
<keyword evidence="6 8" id="KW-0472">Membrane</keyword>
<evidence type="ECO:0000256" key="1">
    <source>
        <dbReference type="ARBA" id="ARBA00022475"/>
    </source>
</evidence>
<evidence type="ECO:0000256" key="6">
    <source>
        <dbReference type="ARBA" id="ARBA00023136"/>
    </source>
</evidence>
<keyword evidence="7 8" id="KW-0131">Cell cycle</keyword>
<sequence>MMQDLRLILIIVGAIAIIALLVHGFWTSRKERSSMFRDRPMKRMKSRNDDESDDDGFDDEVEGVGEVRVHRVNPAQNVHAGEQDANRQAPQQHQYQPPYERQVPPQPVRQEEPVRQPPQPQQQPVRQQPSVHQAPEQHQPVQQPVAPQQPVPQQPVSQQTIVPQYQQPVQPHAPQQPVAQPHAHQPASVEQPIAQPQPVAEPQPEPQPVKQERKETVVVLSVAAHQGSHINGELLRNSVEQTGFVFGDMNIYHRHLNPGGGGPALFSLANMVKPGTFDPENMTDMQTPGVTIFMQVPSYGDELQNFKLMLQSAQYIADEVGGVVLDDQRRMITPQKVREYQDRIREVKDANA</sequence>
<dbReference type="AlphaFoldDB" id="A0A4V3BPX4"/>
<evidence type="ECO:0000313" key="12">
    <source>
        <dbReference type="EMBL" id="TDN60686.1"/>
    </source>
</evidence>
<feature type="compositionally biased region" description="Acidic residues" evidence="10">
    <location>
        <begin position="50"/>
        <end position="63"/>
    </location>
</feature>
<organism evidence="12 13">
    <name type="scientific">Scandinavium goeteborgense</name>
    <dbReference type="NCBI Taxonomy" id="1851514"/>
    <lineage>
        <taxon>Bacteria</taxon>
        <taxon>Pseudomonadati</taxon>
        <taxon>Pseudomonadota</taxon>
        <taxon>Gammaproteobacteria</taxon>
        <taxon>Enterobacterales</taxon>
        <taxon>Enterobacteriaceae</taxon>
        <taxon>Scandinavium</taxon>
    </lineage>
</organism>
<feature type="region of interest" description="Disordered" evidence="10">
    <location>
        <begin position="37"/>
        <end position="190"/>
    </location>
</feature>
<dbReference type="CDD" id="cd00231">
    <property type="entry name" value="ZipA"/>
    <property type="match status" value="1"/>
</dbReference>
<comment type="caution">
    <text evidence="12">The sequence shown here is derived from an EMBL/GenBank/DDBJ whole genome shotgun (WGS) entry which is preliminary data.</text>
</comment>
<dbReference type="Proteomes" id="UP000295530">
    <property type="component" value="Unassembled WGS sequence"/>
</dbReference>
<evidence type="ECO:0000256" key="9">
    <source>
        <dbReference type="RuleBase" id="RU003612"/>
    </source>
</evidence>
<proteinExistence type="inferred from homology"/>
<keyword evidence="4 8" id="KW-0812">Transmembrane</keyword>
<dbReference type="PANTHER" id="PTHR38685">
    <property type="entry name" value="CELL DIVISION PROTEIN ZIPA"/>
    <property type="match status" value="1"/>
</dbReference>
<feature type="transmembrane region" description="Helical" evidence="8">
    <location>
        <begin position="7"/>
        <end position="26"/>
    </location>
</feature>
<evidence type="ECO:0000256" key="10">
    <source>
        <dbReference type="SAM" id="MobiDB-lite"/>
    </source>
</evidence>
<evidence type="ECO:0000259" key="11">
    <source>
        <dbReference type="SMART" id="SM00771"/>
    </source>
</evidence>
<dbReference type="PANTHER" id="PTHR38685:SF1">
    <property type="entry name" value="CELL DIVISION PROTEIN ZIPA"/>
    <property type="match status" value="1"/>
</dbReference>
<keyword evidence="13" id="KW-1185">Reference proteome</keyword>
<dbReference type="FunFam" id="3.30.1400.10:FF:000001">
    <property type="entry name" value="Cell division protein ZipA"/>
    <property type="match status" value="1"/>
</dbReference>
<keyword evidence="3 8" id="KW-0132">Cell division</keyword>
<evidence type="ECO:0000256" key="3">
    <source>
        <dbReference type="ARBA" id="ARBA00022618"/>
    </source>
</evidence>
<evidence type="ECO:0000313" key="13">
    <source>
        <dbReference type="Proteomes" id="UP000295530"/>
    </source>
</evidence>
<gene>
    <name evidence="8" type="primary">zipA</name>
    <name evidence="12" type="ORF">EC847_102271</name>
</gene>
<dbReference type="InterPro" id="IPR007449">
    <property type="entry name" value="ZipA_FtsZ-bd_C"/>
</dbReference>
<dbReference type="SUPFAM" id="SSF64383">
    <property type="entry name" value="Cell-division protein ZipA, C-terminal domain"/>
    <property type="match status" value="1"/>
</dbReference>
<accession>A0A4V3BPX4</accession>
<keyword evidence="5 8" id="KW-1133">Transmembrane helix</keyword>
<dbReference type="InterPro" id="IPR011919">
    <property type="entry name" value="Cell_div_ZipA"/>
</dbReference>
<dbReference type="NCBIfam" id="TIGR02205">
    <property type="entry name" value="septum_zipA"/>
    <property type="match status" value="1"/>
</dbReference>
<feature type="domain" description="ZipA C-terminal FtsZ-binding" evidence="11">
    <location>
        <begin position="214"/>
        <end position="344"/>
    </location>
</feature>
<comment type="similarity">
    <text evidence="8 9">Belongs to the ZipA family.</text>
</comment>
<keyword evidence="1 8" id="KW-1003">Cell membrane</keyword>
<evidence type="ECO:0000256" key="5">
    <source>
        <dbReference type="ARBA" id="ARBA00022989"/>
    </source>
</evidence>
<dbReference type="HAMAP" id="MF_00509">
    <property type="entry name" value="ZipA"/>
    <property type="match status" value="1"/>
</dbReference>
<feature type="compositionally biased region" description="Basic and acidic residues" evidence="10">
    <location>
        <begin position="37"/>
        <end position="49"/>
    </location>
</feature>
<feature type="compositionally biased region" description="Low complexity" evidence="10">
    <location>
        <begin position="87"/>
        <end position="103"/>
    </location>
</feature>
<dbReference type="Pfam" id="PF04354">
    <property type="entry name" value="ZipA_C"/>
    <property type="match status" value="1"/>
</dbReference>
<dbReference type="InterPro" id="IPR036765">
    <property type="entry name" value="ZipA_FtsZ-bd_C_sf"/>
</dbReference>
<comment type="function">
    <text evidence="8 9">Essential cell division protein that stabilizes the FtsZ protofilaments by cross-linking them and that serves as a cytoplasmic membrane anchor for the Z ring. Also required for the recruitment to the septal ring of downstream cell division proteins.</text>
</comment>
<evidence type="ECO:0000256" key="4">
    <source>
        <dbReference type="ARBA" id="ARBA00022692"/>
    </source>
</evidence>
<dbReference type="GO" id="GO:0005886">
    <property type="term" value="C:plasma membrane"/>
    <property type="evidence" value="ECO:0007669"/>
    <property type="project" value="UniProtKB-SubCell"/>
</dbReference>
<keyword evidence="2 8" id="KW-0997">Cell inner membrane</keyword>
<dbReference type="Gene3D" id="3.30.1400.10">
    <property type="entry name" value="ZipA, C-terminal FtsZ-binding domain"/>
    <property type="match status" value="1"/>
</dbReference>
<dbReference type="RefSeq" id="WP_166665193.1">
    <property type="nucleotide sequence ID" value="NZ_SNVX01000002.1"/>
</dbReference>